<dbReference type="Proteomes" id="UP000283509">
    <property type="component" value="Unassembled WGS sequence"/>
</dbReference>
<keyword evidence="7" id="KW-0206">Cytoskeleton</keyword>
<feature type="compositionally biased region" description="Pro residues" evidence="10">
    <location>
        <begin position="574"/>
        <end position="587"/>
    </location>
</feature>
<dbReference type="PANTHER" id="PTHR14885:SF1">
    <property type="entry name" value="CILIA- AND FLAGELLA-ASSOCIATED PROTEIN 43"/>
    <property type="match status" value="1"/>
</dbReference>
<keyword evidence="5" id="KW-0677">Repeat</keyword>
<keyword evidence="12" id="KW-1185">Reference proteome</keyword>
<evidence type="ECO:0000256" key="2">
    <source>
        <dbReference type="ARBA" id="ARBA00004245"/>
    </source>
</evidence>
<dbReference type="GO" id="GO:0005930">
    <property type="term" value="C:axoneme"/>
    <property type="evidence" value="ECO:0007669"/>
    <property type="project" value="TreeGrafter"/>
</dbReference>
<keyword evidence="6 9" id="KW-0175">Coiled coil</keyword>
<feature type="compositionally biased region" description="Pro residues" evidence="10">
    <location>
        <begin position="524"/>
        <end position="561"/>
    </location>
</feature>
<sequence>MVEGESPKSASYETLEYDLKQLSGKLEDLLEENQALDDTHRLPVTEFTVTPRRVAALQDQLLQQESGVVREVERERLLRLLQCHHLKNAAWDNLEVKSRSLFCISSDVSVKNYPVEVPRAEAWRKVVAAVKARLQELRGGQSEEKKRVKSFKSSSSQDDFGDEDEHLLLELTEGEYKELLYPQLDLTCREKVEKQLVLITFMTRRLKDAFNARFDGAHQKKGRVIEEVHRLTRRERQLKAELMSLRESAGAANPPGIKPPASPRNITKSAPKYIFSPRPPPSLRTSLLLSLHSPLPFSLLPSPPHLLPFHLYPSHFLFPPFSSSPPPSIISPLPLPSSLPSLIPHLLPLSPSSLTPTSFLSSLSTTSPSPSLTPPPPLPSPPPSLTPTPPPHPSRSSPSPTTLLPSPLPPSPTTLSLPHPPLSSPPLPPFTPTPPSPLPSPPSHLLALPPSPSHLLPLPPLLDPHTSSPLPPSTLLPLPTLFSLSPPPFLLPLLPLSLFPPTLLPSFLSLPSFTPTPPLPSLPPLSPLPSLPHTPTSLPSPSPSLSHPPTPASLSPSPPSSSPSSLPPLSSSLPPHPSLPSLPPPHSPSQTEAEDEGEYDPTWMPEERPELLLFSPASVSSDVTWAEARAAFLSGPRPPGGKGKELQEDRRHVQKPRQDWTWAEARAWREWRTAQEEEQRRRRAHATTLTLQLERIRPTIKVRSREVVEGLRRLGKVFGGRKKV</sequence>
<comment type="subcellular location">
    <subcellularLocation>
        <location evidence="1">Cell projection</location>
        <location evidence="1">Cilium</location>
    </subcellularLocation>
    <subcellularLocation>
        <location evidence="2">Cytoplasm</location>
        <location evidence="2">Cytoskeleton</location>
    </subcellularLocation>
</comment>
<feature type="region of interest" description="Disordered" evidence="10">
    <location>
        <begin position="630"/>
        <end position="658"/>
    </location>
</feature>
<dbReference type="Pfam" id="PF25828">
    <property type="entry name" value="CC_Cfap43"/>
    <property type="match status" value="1"/>
</dbReference>
<evidence type="ECO:0000256" key="3">
    <source>
        <dbReference type="ARBA" id="ARBA00022490"/>
    </source>
</evidence>
<evidence type="ECO:0000256" key="10">
    <source>
        <dbReference type="SAM" id="MobiDB-lite"/>
    </source>
</evidence>
<protein>
    <submittedName>
        <fullName evidence="11">Uncharacterized protein</fullName>
    </submittedName>
</protein>
<feature type="compositionally biased region" description="Pro residues" evidence="10">
    <location>
        <begin position="406"/>
        <end position="442"/>
    </location>
</feature>
<evidence type="ECO:0000313" key="12">
    <source>
        <dbReference type="Proteomes" id="UP000283509"/>
    </source>
</evidence>
<feature type="compositionally biased region" description="Low complexity" evidence="10">
    <location>
        <begin position="562"/>
        <end position="573"/>
    </location>
</feature>
<evidence type="ECO:0000256" key="8">
    <source>
        <dbReference type="ARBA" id="ARBA00023273"/>
    </source>
</evidence>
<keyword evidence="4" id="KW-0853">WD repeat</keyword>
<gene>
    <name evidence="11" type="ORF">C7M84_009984</name>
</gene>
<evidence type="ECO:0000256" key="1">
    <source>
        <dbReference type="ARBA" id="ARBA00004138"/>
    </source>
</evidence>
<dbReference type="PANTHER" id="PTHR14885">
    <property type="entry name" value="CILIA- AND FLAGELLA-ASSOCIATED PROTEIN 43-RELATED"/>
    <property type="match status" value="1"/>
</dbReference>
<feature type="compositionally biased region" description="Low complexity" evidence="10">
    <location>
        <begin position="357"/>
        <end position="370"/>
    </location>
</feature>
<keyword evidence="3" id="KW-0963">Cytoplasm</keyword>
<accession>A0A3R7MX40</accession>
<evidence type="ECO:0000256" key="7">
    <source>
        <dbReference type="ARBA" id="ARBA00023212"/>
    </source>
</evidence>
<evidence type="ECO:0000256" key="4">
    <source>
        <dbReference type="ARBA" id="ARBA00022574"/>
    </source>
</evidence>
<feature type="compositionally biased region" description="Low complexity" evidence="10">
    <location>
        <begin position="394"/>
        <end position="405"/>
    </location>
</feature>
<evidence type="ECO:0000256" key="6">
    <source>
        <dbReference type="ARBA" id="ARBA00023054"/>
    </source>
</evidence>
<feature type="region of interest" description="Disordered" evidence="10">
    <location>
        <begin position="357"/>
        <end position="451"/>
    </location>
</feature>
<feature type="compositionally biased region" description="Pro residues" evidence="10">
    <location>
        <begin position="371"/>
        <end position="393"/>
    </location>
</feature>
<evidence type="ECO:0000256" key="9">
    <source>
        <dbReference type="SAM" id="Coils"/>
    </source>
</evidence>
<feature type="coiled-coil region" evidence="9">
    <location>
        <begin position="12"/>
        <end position="39"/>
    </location>
</feature>
<dbReference type="PRINTS" id="PR01217">
    <property type="entry name" value="PRICHEXTENSN"/>
</dbReference>
<reference evidence="11 12" key="1">
    <citation type="submission" date="2018-04" db="EMBL/GenBank/DDBJ databases">
        <authorList>
            <person name="Zhang X."/>
            <person name="Yuan J."/>
            <person name="Li F."/>
            <person name="Xiang J."/>
        </authorList>
    </citation>
    <scope>NUCLEOTIDE SEQUENCE [LARGE SCALE GENOMIC DNA]</scope>
    <source>
        <tissue evidence="11">Muscle</tissue>
    </source>
</reference>
<organism evidence="11 12">
    <name type="scientific">Penaeus vannamei</name>
    <name type="common">Whiteleg shrimp</name>
    <name type="synonym">Litopenaeus vannamei</name>
    <dbReference type="NCBI Taxonomy" id="6689"/>
    <lineage>
        <taxon>Eukaryota</taxon>
        <taxon>Metazoa</taxon>
        <taxon>Ecdysozoa</taxon>
        <taxon>Arthropoda</taxon>
        <taxon>Crustacea</taxon>
        <taxon>Multicrustacea</taxon>
        <taxon>Malacostraca</taxon>
        <taxon>Eumalacostraca</taxon>
        <taxon>Eucarida</taxon>
        <taxon>Decapoda</taxon>
        <taxon>Dendrobranchiata</taxon>
        <taxon>Penaeoidea</taxon>
        <taxon>Penaeidae</taxon>
        <taxon>Penaeus</taxon>
    </lineage>
</organism>
<comment type="caution">
    <text evidence="11">The sequence shown here is derived from an EMBL/GenBank/DDBJ whole genome shotgun (WGS) entry which is preliminary data.</text>
</comment>
<evidence type="ECO:0000313" key="11">
    <source>
        <dbReference type="EMBL" id="ROT71681.1"/>
    </source>
</evidence>
<name>A0A3R7MX40_PENVA</name>
<reference evidence="11 12" key="2">
    <citation type="submission" date="2019-01" db="EMBL/GenBank/DDBJ databases">
        <title>The decoding of complex shrimp genome reveals the adaptation for benthos swimmer, frequently molting mechanism and breeding impact on genome.</title>
        <authorList>
            <person name="Sun Y."/>
            <person name="Gao Y."/>
            <person name="Yu Y."/>
        </authorList>
    </citation>
    <scope>NUCLEOTIDE SEQUENCE [LARGE SCALE GENOMIC DNA]</scope>
    <source>
        <tissue evidence="11">Muscle</tissue>
    </source>
</reference>
<feature type="compositionally biased region" description="Basic and acidic residues" evidence="10">
    <location>
        <begin position="642"/>
        <end position="651"/>
    </location>
</feature>
<dbReference type="EMBL" id="QCYY01002265">
    <property type="protein sequence ID" value="ROT71681.1"/>
    <property type="molecule type" value="Genomic_DNA"/>
</dbReference>
<feature type="region of interest" description="Disordered" evidence="10">
    <location>
        <begin position="524"/>
        <end position="608"/>
    </location>
</feature>
<proteinExistence type="predicted"/>
<feature type="region of interest" description="Disordered" evidence="10">
    <location>
        <begin position="457"/>
        <end position="476"/>
    </location>
</feature>
<keyword evidence="8" id="KW-0966">Cell projection</keyword>
<evidence type="ECO:0000256" key="5">
    <source>
        <dbReference type="ARBA" id="ARBA00022737"/>
    </source>
</evidence>
<dbReference type="AlphaFoldDB" id="A0A3R7MX40"/>
<dbReference type="GO" id="GO:0060271">
    <property type="term" value="P:cilium assembly"/>
    <property type="evidence" value="ECO:0007669"/>
    <property type="project" value="TreeGrafter"/>
</dbReference>